<name>A0A6G1ZCJ6_9BACT</name>
<dbReference type="AlphaFoldDB" id="A0A6G1ZCJ6"/>
<dbReference type="RefSeq" id="WP_044214746.1">
    <property type="nucleotide sequence ID" value="NZ_CAJSYT010000033.1"/>
</dbReference>
<evidence type="ECO:0000313" key="1">
    <source>
        <dbReference type="EMBL" id="MRY11684.1"/>
    </source>
</evidence>
<dbReference type="EMBL" id="WKLP01000012">
    <property type="protein sequence ID" value="MRY11684.1"/>
    <property type="molecule type" value="Genomic_DNA"/>
</dbReference>
<proteinExistence type="predicted"/>
<organism evidence="1">
    <name type="scientific">Parabacteroides goldsteinii</name>
    <dbReference type="NCBI Taxonomy" id="328812"/>
    <lineage>
        <taxon>Bacteria</taxon>
        <taxon>Pseudomonadati</taxon>
        <taxon>Bacteroidota</taxon>
        <taxon>Bacteroidia</taxon>
        <taxon>Bacteroidales</taxon>
        <taxon>Tannerellaceae</taxon>
        <taxon>Parabacteroides</taxon>
    </lineage>
</organism>
<accession>A0A6G1ZCJ6</accession>
<sequence>MLKFAAIFGKMENGCDLAAKYLQFYSFQKGKTVSLSYGRKKVIEEILSISYIPIPMLCKEDLLFKGVFD</sequence>
<reference evidence="1" key="1">
    <citation type="journal article" date="2019" name="Nat. Med.">
        <title>A library of human gut bacterial isolates paired with longitudinal multiomics data enables mechanistic microbiome research.</title>
        <authorList>
            <person name="Poyet M."/>
            <person name="Groussin M."/>
            <person name="Gibbons S.M."/>
            <person name="Avila-Pacheco J."/>
            <person name="Jiang X."/>
            <person name="Kearney S.M."/>
            <person name="Perrotta A.R."/>
            <person name="Berdy B."/>
            <person name="Zhao S."/>
            <person name="Lieberman T.D."/>
            <person name="Swanson P.K."/>
            <person name="Smith M."/>
            <person name="Roesemann S."/>
            <person name="Alexander J.E."/>
            <person name="Rich S.A."/>
            <person name="Livny J."/>
            <person name="Vlamakis H."/>
            <person name="Clish C."/>
            <person name="Bullock K."/>
            <person name="Deik A."/>
            <person name="Scott J."/>
            <person name="Pierce K.A."/>
            <person name="Xavier R.J."/>
            <person name="Alm E.J."/>
        </authorList>
    </citation>
    <scope>NUCLEOTIDE SEQUENCE</scope>
    <source>
        <strain evidence="1">BIOML-A4</strain>
    </source>
</reference>
<protein>
    <submittedName>
        <fullName evidence="1">Uncharacterized protein</fullName>
    </submittedName>
</protein>
<gene>
    <name evidence="1" type="ORF">GKE01_09415</name>
</gene>
<comment type="caution">
    <text evidence="1">The sequence shown here is derived from an EMBL/GenBank/DDBJ whole genome shotgun (WGS) entry which is preliminary data.</text>
</comment>